<evidence type="ECO:0000259" key="4">
    <source>
        <dbReference type="PROSITE" id="PS50039"/>
    </source>
</evidence>
<reference evidence="5 6" key="1">
    <citation type="journal article" date="2024" name="Genome Biol. Evol.">
        <title>Chromosome-level genome assembly of the viviparous eelpout Zoarces viviparus.</title>
        <authorList>
            <person name="Fuhrmann N."/>
            <person name="Brasseur M.V."/>
            <person name="Bakowski C.E."/>
            <person name="Podsiadlowski L."/>
            <person name="Prost S."/>
            <person name="Krehenwinkel H."/>
            <person name="Mayer C."/>
        </authorList>
    </citation>
    <scope>NUCLEOTIDE SEQUENCE [LARGE SCALE GENOMIC DNA]</scope>
    <source>
        <strain evidence="5">NO-MEL_2022_Ind0_liver</strain>
    </source>
</reference>
<evidence type="ECO:0000313" key="5">
    <source>
        <dbReference type="EMBL" id="KAK9526934.1"/>
    </source>
</evidence>
<evidence type="ECO:0000256" key="3">
    <source>
        <dbReference type="SAM" id="MobiDB-lite"/>
    </source>
</evidence>
<dbReference type="InterPro" id="IPR036390">
    <property type="entry name" value="WH_DNA-bd_sf"/>
</dbReference>
<keyword evidence="6" id="KW-1185">Reference proteome</keyword>
<proteinExistence type="predicted"/>
<feature type="region of interest" description="Disordered" evidence="3">
    <location>
        <begin position="178"/>
        <end position="208"/>
    </location>
</feature>
<dbReference type="Proteomes" id="UP001488805">
    <property type="component" value="Unassembled WGS sequence"/>
</dbReference>
<protein>
    <recommendedName>
        <fullName evidence="4">Fork-head domain-containing protein</fullName>
    </recommendedName>
</protein>
<accession>A0AAW1EWB7</accession>
<keyword evidence="2" id="KW-0539">Nucleus</keyword>
<dbReference type="Pfam" id="PF00250">
    <property type="entry name" value="Forkhead"/>
    <property type="match status" value="1"/>
</dbReference>
<dbReference type="PANTHER" id="PTHR47316">
    <property type="entry name" value="FORKHEAD BOX PROTEIN H1"/>
    <property type="match status" value="1"/>
</dbReference>
<comment type="caution">
    <text evidence="5">The sequence shown here is derived from an EMBL/GenBank/DDBJ whole genome shotgun (WGS) entry which is preliminary data.</text>
</comment>
<dbReference type="SUPFAM" id="SSF46785">
    <property type="entry name" value="Winged helix' DNA-binding domain"/>
    <property type="match status" value="1"/>
</dbReference>
<dbReference type="SMART" id="SM00339">
    <property type="entry name" value="FH"/>
    <property type="match status" value="1"/>
</dbReference>
<sequence length="302" mass="33178">MLKSTEQSGVQLPLFAPASSSQGDLFMKKSTTSLAKIAVVLQGAPGKMLTFSQLMDRLTSLTSLLYEDRKSVKNNIRVCLSTNKCFVKIPPVPDSLNSKRNYWKLDPSQITAKMVRRHFKGILQLFPELASRVETENTSRPSEHCSALQSPEPAACRDVQLKCGVKFSSPFSIESLLKRDSPSAQASRASPLSTVPARVEQQPPSTHRLVGTKRSFRWDSEEPLLLQASAGSSPICSTGGSTHHGLTATGAAQPIHRMNVCTRSSFPVYTRASAAPYFTSTQSRYITTSVPTFTHDALRFWL</sequence>
<dbReference type="GO" id="GO:0005634">
    <property type="term" value="C:nucleus"/>
    <property type="evidence" value="ECO:0007669"/>
    <property type="project" value="UniProtKB-SubCell"/>
</dbReference>
<comment type="subcellular location">
    <subcellularLocation>
        <location evidence="2">Nucleus</location>
    </subcellularLocation>
</comment>
<dbReference type="PANTHER" id="PTHR47316:SF1">
    <property type="entry name" value="FORKHEAD BOX PROTEIN H1"/>
    <property type="match status" value="1"/>
</dbReference>
<dbReference type="Gene3D" id="1.10.10.10">
    <property type="entry name" value="Winged helix-like DNA-binding domain superfamily/Winged helix DNA-binding domain"/>
    <property type="match status" value="1"/>
</dbReference>
<evidence type="ECO:0000256" key="2">
    <source>
        <dbReference type="PROSITE-ProRule" id="PRU00089"/>
    </source>
</evidence>
<name>A0AAW1EWB7_ZOAVI</name>
<dbReference type="GO" id="GO:0003700">
    <property type="term" value="F:DNA-binding transcription factor activity"/>
    <property type="evidence" value="ECO:0007669"/>
    <property type="project" value="InterPro"/>
</dbReference>
<feature type="DNA-binding region" description="Fork-head" evidence="2">
    <location>
        <begin position="28"/>
        <end position="120"/>
    </location>
</feature>
<feature type="domain" description="Fork-head" evidence="4">
    <location>
        <begin position="28"/>
        <end position="120"/>
    </location>
</feature>
<feature type="compositionally biased region" description="Polar residues" evidence="3">
    <location>
        <begin position="182"/>
        <end position="193"/>
    </location>
</feature>
<keyword evidence="1 2" id="KW-0238">DNA-binding</keyword>
<dbReference type="InterPro" id="IPR001766">
    <property type="entry name" value="Fork_head_dom"/>
</dbReference>
<dbReference type="PROSITE" id="PS50039">
    <property type="entry name" value="FORK_HEAD_3"/>
    <property type="match status" value="1"/>
</dbReference>
<dbReference type="AlphaFoldDB" id="A0AAW1EWB7"/>
<dbReference type="EMBL" id="JBCEZU010000123">
    <property type="protein sequence ID" value="KAK9526934.1"/>
    <property type="molecule type" value="Genomic_DNA"/>
</dbReference>
<evidence type="ECO:0000256" key="1">
    <source>
        <dbReference type="ARBA" id="ARBA00023125"/>
    </source>
</evidence>
<organism evidence="5 6">
    <name type="scientific">Zoarces viviparus</name>
    <name type="common">Viviparous eelpout</name>
    <name type="synonym">Blennius viviparus</name>
    <dbReference type="NCBI Taxonomy" id="48416"/>
    <lineage>
        <taxon>Eukaryota</taxon>
        <taxon>Metazoa</taxon>
        <taxon>Chordata</taxon>
        <taxon>Craniata</taxon>
        <taxon>Vertebrata</taxon>
        <taxon>Euteleostomi</taxon>
        <taxon>Actinopterygii</taxon>
        <taxon>Neopterygii</taxon>
        <taxon>Teleostei</taxon>
        <taxon>Neoteleostei</taxon>
        <taxon>Acanthomorphata</taxon>
        <taxon>Eupercaria</taxon>
        <taxon>Perciformes</taxon>
        <taxon>Cottioidei</taxon>
        <taxon>Zoarcales</taxon>
        <taxon>Zoarcidae</taxon>
        <taxon>Zoarcinae</taxon>
        <taxon>Zoarces</taxon>
    </lineage>
</organism>
<dbReference type="InterPro" id="IPR036388">
    <property type="entry name" value="WH-like_DNA-bd_sf"/>
</dbReference>
<evidence type="ECO:0000313" key="6">
    <source>
        <dbReference type="Proteomes" id="UP001488805"/>
    </source>
</evidence>
<dbReference type="InterPro" id="IPR052327">
    <property type="entry name" value="Activin_resp_transcr_regulator"/>
</dbReference>
<dbReference type="GO" id="GO:0043565">
    <property type="term" value="F:sequence-specific DNA binding"/>
    <property type="evidence" value="ECO:0007669"/>
    <property type="project" value="InterPro"/>
</dbReference>
<gene>
    <name evidence="5" type="ORF">VZT92_015606</name>
</gene>